<keyword evidence="1" id="KW-0472">Membrane</keyword>
<reference evidence="2 3" key="1">
    <citation type="submission" date="2018-09" db="EMBL/GenBank/DDBJ databases">
        <authorList>
            <person name="Wang F."/>
        </authorList>
    </citation>
    <scope>NUCLEOTIDE SEQUENCE [LARGE SCALE GENOMIC DNA]</scope>
    <source>
        <strain evidence="2 3">PLHSC7-2</strain>
    </source>
</reference>
<feature type="transmembrane region" description="Helical" evidence="1">
    <location>
        <begin position="6"/>
        <end position="27"/>
    </location>
</feature>
<dbReference type="Proteomes" id="UP000283255">
    <property type="component" value="Unassembled WGS sequence"/>
</dbReference>
<reference evidence="2 3" key="2">
    <citation type="submission" date="2019-01" db="EMBL/GenBank/DDBJ databases">
        <title>Motilimonas pumilus sp. nov., isolated from the gut of sea cucumber (Apostichopus japonicus).</title>
        <authorList>
            <person name="Wang F.-Q."/>
            <person name="Ren L.-H."/>
            <person name="Lin Y.-W."/>
            <person name="Sun G.-H."/>
            <person name="Du Z.-J."/>
            <person name="Zhao J.-X."/>
            <person name="Liu X.-J."/>
            <person name="Liu L.-J."/>
        </authorList>
    </citation>
    <scope>NUCLEOTIDE SEQUENCE [LARGE SCALE GENOMIC DNA]</scope>
    <source>
        <strain evidence="2 3">PLHSC7-2</strain>
    </source>
</reference>
<sequence>MKSPHIILASSLAFFIGAAALLSYFLLTAMNEIKTQESVIANYHKDINKLKTNFTKLSKTLLDIKTKPAPNSHNEFKKGINKNSSDIDILFSSLKSTNEKINSLSQSQDKITHEIESLSSRVFNVSGDSVFSKSKIERMIKDEVDSHINQVTLAINRNRKEITLRNAINKTSAINKSSIKPSPKKGALKNNYQPSVSEFQQYHFVSVDLWGSQTLATLSKQGKYYYFDIDDQLNGYQFKSINFHQQQVVLEKAGKTVVLK</sequence>
<proteinExistence type="predicted"/>
<dbReference type="EMBL" id="QZCH01000037">
    <property type="protein sequence ID" value="RJG38980.1"/>
    <property type="molecule type" value="Genomic_DNA"/>
</dbReference>
<comment type="caution">
    <text evidence="2">The sequence shown here is derived from an EMBL/GenBank/DDBJ whole genome shotgun (WGS) entry which is preliminary data.</text>
</comment>
<keyword evidence="1" id="KW-0812">Transmembrane</keyword>
<dbReference type="AlphaFoldDB" id="A0A418YA55"/>
<keyword evidence="3" id="KW-1185">Reference proteome</keyword>
<evidence type="ECO:0000313" key="2">
    <source>
        <dbReference type="EMBL" id="RJG38980.1"/>
    </source>
</evidence>
<dbReference type="Gene3D" id="6.10.140.910">
    <property type="match status" value="1"/>
</dbReference>
<evidence type="ECO:0000256" key="1">
    <source>
        <dbReference type="SAM" id="Phobius"/>
    </source>
</evidence>
<organism evidence="2 3">
    <name type="scientific">Motilimonas pumila</name>
    <dbReference type="NCBI Taxonomy" id="2303987"/>
    <lineage>
        <taxon>Bacteria</taxon>
        <taxon>Pseudomonadati</taxon>
        <taxon>Pseudomonadota</taxon>
        <taxon>Gammaproteobacteria</taxon>
        <taxon>Alteromonadales</taxon>
        <taxon>Alteromonadales genera incertae sedis</taxon>
        <taxon>Motilimonas</taxon>
    </lineage>
</organism>
<gene>
    <name evidence="2" type="ORF">D1Z90_18580</name>
</gene>
<evidence type="ECO:0000313" key="3">
    <source>
        <dbReference type="Proteomes" id="UP000283255"/>
    </source>
</evidence>
<protein>
    <submittedName>
        <fullName evidence="2">Uncharacterized protein</fullName>
    </submittedName>
</protein>
<keyword evidence="1" id="KW-1133">Transmembrane helix</keyword>
<accession>A0A418YA55</accession>
<name>A0A418YA55_9GAMM</name>